<dbReference type="PANTHER" id="PTHR46161">
    <property type="entry name" value="NUCLEOSIDE DIPHOSPHATE KINASE"/>
    <property type="match status" value="1"/>
</dbReference>
<dbReference type="Proteomes" id="UP001153076">
    <property type="component" value="Unassembled WGS sequence"/>
</dbReference>
<dbReference type="SUPFAM" id="SSF54919">
    <property type="entry name" value="Nucleoside diphosphate kinase, NDK"/>
    <property type="match status" value="1"/>
</dbReference>
<reference evidence="17" key="1">
    <citation type="submission" date="2022-04" db="EMBL/GenBank/DDBJ databases">
        <title>Carnegiea gigantea Genome sequencing and assembly v2.</title>
        <authorList>
            <person name="Copetti D."/>
            <person name="Sanderson M.J."/>
            <person name="Burquez A."/>
            <person name="Wojciechowski M.F."/>
        </authorList>
    </citation>
    <scope>NUCLEOTIDE SEQUENCE</scope>
    <source>
        <strain evidence="17">SGP5-SGP5p</strain>
        <tissue evidence="17">Aerial part</tissue>
    </source>
</reference>
<feature type="domain" description="Nucleoside diphosphate kinase-like" evidence="16">
    <location>
        <begin position="30"/>
        <end position="169"/>
    </location>
</feature>
<dbReference type="Gene3D" id="3.30.70.141">
    <property type="entry name" value="Nucleoside diphosphate kinase-like domain"/>
    <property type="match status" value="1"/>
</dbReference>
<feature type="binding site" evidence="12">
    <location>
        <position position="86"/>
    </location>
    <ligand>
        <name>ATP</name>
        <dbReference type="ChEBI" id="CHEBI:30616"/>
    </ligand>
</feature>
<feature type="binding site" evidence="12">
    <location>
        <position position="144"/>
    </location>
    <ligand>
        <name>ATP</name>
        <dbReference type="ChEBI" id="CHEBI:30616"/>
    </ligand>
</feature>
<evidence type="ECO:0000256" key="15">
    <source>
        <dbReference type="SAM" id="SignalP"/>
    </source>
</evidence>
<evidence type="ECO:0000313" key="18">
    <source>
        <dbReference type="Proteomes" id="UP001153076"/>
    </source>
</evidence>
<evidence type="ECO:0000259" key="16">
    <source>
        <dbReference type="SMART" id="SM00562"/>
    </source>
</evidence>
<evidence type="ECO:0000256" key="8">
    <source>
        <dbReference type="ARBA" id="ARBA00022777"/>
    </source>
</evidence>
<name>A0A9Q1QG31_9CARY</name>
<dbReference type="SMART" id="SM00562">
    <property type="entry name" value="NDK"/>
    <property type="match status" value="1"/>
</dbReference>
<dbReference type="PROSITE" id="PS51374">
    <property type="entry name" value="NDPK_LIKE"/>
    <property type="match status" value="1"/>
</dbReference>
<accession>A0A9Q1QG31</accession>
<dbReference type="PRINTS" id="PR01243">
    <property type="entry name" value="NUCDPKINASE"/>
</dbReference>
<comment type="caution">
    <text evidence="17">The sequence shown here is derived from an EMBL/GenBank/DDBJ whole genome shotgun (WGS) entry which is preliminary data.</text>
</comment>
<evidence type="ECO:0000256" key="12">
    <source>
        <dbReference type="PROSITE-ProRule" id="PRU00706"/>
    </source>
</evidence>
<comment type="similarity">
    <text evidence="3 12 13">Belongs to the NDK family.</text>
</comment>
<keyword evidence="4" id="KW-0963">Cytoplasm</keyword>
<dbReference type="OrthoDB" id="2162449at2759"/>
<evidence type="ECO:0000256" key="14">
    <source>
        <dbReference type="RuleBase" id="RU004013"/>
    </source>
</evidence>
<dbReference type="GO" id="GO:0006241">
    <property type="term" value="P:CTP biosynthetic process"/>
    <property type="evidence" value="ECO:0007669"/>
    <property type="project" value="InterPro"/>
</dbReference>
<feature type="binding site" evidence="12">
    <location>
        <position position="134"/>
    </location>
    <ligand>
        <name>ATP</name>
        <dbReference type="ChEBI" id="CHEBI:30616"/>
    </ligand>
</feature>
<evidence type="ECO:0000256" key="1">
    <source>
        <dbReference type="ARBA" id="ARBA00000082"/>
    </source>
</evidence>
<dbReference type="InterPro" id="IPR034907">
    <property type="entry name" value="NDK-like_dom"/>
</dbReference>
<dbReference type="PANTHER" id="PTHR46161:SF3">
    <property type="entry name" value="NUCLEOSIDE DIPHOSPHATE KINASE DDB_G0292928-RELATED"/>
    <property type="match status" value="1"/>
</dbReference>
<evidence type="ECO:0000313" key="17">
    <source>
        <dbReference type="EMBL" id="KAJ8441133.1"/>
    </source>
</evidence>
<dbReference type="InterPro" id="IPR036850">
    <property type="entry name" value="NDK-like_dom_sf"/>
</dbReference>
<keyword evidence="18" id="KW-1185">Reference proteome</keyword>
<keyword evidence="10" id="KW-0460">Magnesium</keyword>
<dbReference type="GO" id="GO:0046872">
    <property type="term" value="F:metal ion binding"/>
    <property type="evidence" value="ECO:0007669"/>
    <property type="project" value="UniProtKB-KW"/>
</dbReference>
<dbReference type="Pfam" id="PF00334">
    <property type="entry name" value="NDK"/>
    <property type="match status" value="1"/>
</dbReference>
<protein>
    <recommendedName>
        <fullName evidence="14">Nucleoside diphosphate kinase</fullName>
        <ecNumber evidence="14">2.7.4.6</ecNumber>
    </recommendedName>
</protein>
<dbReference type="GO" id="GO:0005524">
    <property type="term" value="F:ATP binding"/>
    <property type="evidence" value="ECO:0007669"/>
    <property type="project" value="UniProtKB-KW"/>
</dbReference>
<keyword evidence="5 14" id="KW-0808">Transferase</keyword>
<evidence type="ECO:0000256" key="10">
    <source>
        <dbReference type="ARBA" id="ARBA00022842"/>
    </source>
</evidence>
<sequence>MAILLRRRLFIFLVSAFFVIRFSCYGATEKEKTLAMMKPDGLYGNYDDQIKKMVLDSGFSILREKRIQLDEHTARIFYAEHSSKSFFPSLVKYMTSGPVLVMVLEKENAVADWRNLIGPTDAEKAKVTHPHSIRALCGVSAERNCVHGSDSIQSALREISFFFVKSLASKWCCFGLLCVIACSTFDETLVGLTYFRPFSNIEDVDRTRHDEL</sequence>
<dbReference type="InterPro" id="IPR001564">
    <property type="entry name" value="Nucleoside_diP_kinase"/>
</dbReference>
<evidence type="ECO:0000256" key="3">
    <source>
        <dbReference type="ARBA" id="ARBA00008142"/>
    </source>
</evidence>
<dbReference type="PROSITE" id="PS00469">
    <property type="entry name" value="NDPK"/>
    <property type="match status" value="1"/>
</dbReference>
<feature type="chain" id="PRO_5040402972" description="Nucleoside diphosphate kinase" evidence="15">
    <location>
        <begin position="17"/>
        <end position="212"/>
    </location>
</feature>
<proteinExistence type="inferred from homology"/>
<comment type="catalytic activity">
    <reaction evidence="1 14">
        <text>a 2'-deoxyribonucleoside 5'-diphosphate + ATP = a 2'-deoxyribonucleoside 5'-triphosphate + ADP</text>
        <dbReference type="Rhea" id="RHEA:44640"/>
        <dbReference type="ChEBI" id="CHEBI:30616"/>
        <dbReference type="ChEBI" id="CHEBI:61560"/>
        <dbReference type="ChEBI" id="CHEBI:73316"/>
        <dbReference type="ChEBI" id="CHEBI:456216"/>
        <dbReference type="EC" id="2.7.4.6"/>
    </reaction>
</comment>
<evidence type="ECO:0000256" key="9">
    <source>
        <dbReference type="ARBA" id="ARBA00022840"/>
    </source>
</evidence>
<feature type="binding site" evidence="12">
    <location>
        <position position="120"/>
    </location>
    <ligand>
        <name>ATP</name>
        <dbReference type="ChEBI" id="CHEBI:30616"/>
    </ligand>
</feature>
<keyword evidence="15" id="KW-0732">Signal</keyword>
<dbReference type="GO" id="GO:0004550">
    <property type="term" value="F:nucleoside diphosphate kinase activity"/>
    <property type="evidence" value="ECO:0007669"/>
    <property type="project" value="UniProtKB-EC"/>
</dbReference>
<organism evidence="17 18">
    <name type="scientific">Carnegiea gigantea</name>
    <dbReference type="NCBI Taxonomy" id="171969"/>
    <lineage>
        <taxon>Eukaryota</taxon>
        <taxon>Viridiplantae</taxon>
        <taxon>Streptophyta</taxon>
        <taxon>Embryophyta</taxon>
        <taxon>Tracheophyta</taxon>
        <taxon>Spermatophyta</taxon>
        <taxon>Magnoliopsida</taxon>
        <taxon>eudicotyledons</taxon>
        <taxon>Gunneridae</taxon>
        <taxon>Pentapetalae</taxon>
        <taxon>Caryophyllales</taxon>
        <taxon>Cactineae</taxon>
        <taxon>Cactaceae</taxon>
        <taxon>Cactoideae</taxon>
        <taxon>Echinocereeae</taxon>
        <taxon>Carnegiea</taxon>
    </lineage>
</organism>
<evidence type="ECO:0000256" key="7">
    <source>
        <dbReference type="ARBA" id="ARBA00022741"/>
    </source>
</evidence>
<keyword evidence="11" id="KW-0546">Nucleotide metabolism</keyword>
<evidence type="ECO:0000256" key="6">
    <source>
        <dbReference type="ARBA" id="ARBA00022723"/>
    </source>
</evidence>
<dbReference type="GO" id="GO:0006183">
    <property type="term" value="P:GTP biosynthetic process"/>
    <property type="evidence" value="ECO:0007669"/>
    <property type="project" value="InterPro"/>
</dbReference>
<evidence type="ECO:0000256" key="4">
    <source>
        <dbReference type="ARBA" id="ARBA00022490"/>
    </source>
</evidence>
<feature type="binding site" evidence="12">
    <location>
        <position position="114"/>
    </location>
    <ligand>
        <name>ATP</name>
        <dbReference type="ChEBI" id="CHEBI:30616"/>
    </ligand>
</feature>
<keyword evidence="6" id="KW-0479">Metal-binding</keyword>
<feature type="active site" description="Pros-phosphohistidine intermediate" evidence="12">
    <location>
        <position position="147"/>
    </location>
</feature>
<comment type="catalytic activity">
    <reaction evidence="2">
        <text>a ribonucleoside 5'-diphosphate + ATP = a ribonucleoside 5'-triphosphate + ADP</text>
        <dbReference type="Rhea" id="RHEA:18113"/>
        <dbReference type="ChEBI" id="CHEBI:30616"/>
        <dbReference type="ChEBI" id="CHEBI:57930"/>
        <dbReference type="ChEBI" id="CHEBI:61557"/>
        <dbReference type="ChEBI" id="CHEBI:456216"/>
        <dbReference type="EC" id="2.7.4.6"/>
    </reaction>
</comment>
<dbReference type="EMBL" id="JAKOGI010000175">
    <property type="protein sequence ID" value="KAJ8441133.1"/>
    <property type="molecule type" value="Genomic_DNA"/>
</dbReference>
<evidence type="ECO:0000256" key="13">
    <source>
        <dbReference type="RuleBase" id="RU004011"/>
    </source>
</evidence>
<dbReference type="EC" id="2.7.4.6" evidence="14"/>
<feature type="binding site" evidence="12">
    <location>
        <position position="38"/>
    </location>
    <ligand>
        <name>ATP</name>
        <dbReference type="ChEBI" id="CHEBI:30616"/>
    </ligand>
</feature>
<evidence type="ECO:0000256" key="11">
    <source>
        <dbReference type="ARBA" id="ARBA00023080"/>
    </source>
</evidence>
<dbReference type="AlphaFoldDB" id="A0A9Q1QG31"/>
<gene>
    <name evidence="17" type="ORF">Cgig2_006962</name>
</gene>
<evidence type="ECO:0000256" key="5">
    <source>
        <dbReference type="ARBA" id="ARBA00022679"/>
    </source>
</evidence>
<evidence type="ECO:0000256" key="2">
    <source>
        <dbReference type="ARBA" id="ARBA00000937"/>
    </source>
</evidence>
<feature type="signal peptide" evidence="15">
    <location>
        <begin position="1"/>
        <end position="16"/>
    </location>
</feature>
<dbReference type="InterPro" id="IPR023005">
    <property type="entry name" value="Nucleoside_diP_kinase_AS"/>
</dbReference>
<keyword evidence="7 14" id="KW-0547">Nucleotide-binding</keyword>
<keyword evidence="9 14" id="KW-0067">ATP-binding</keyword>
<keyword evidence="8 14" id="KW-0418">Kinase</keyword>
<dbReference type="GO" id="GO:0006228">
    <property type="term" value="P:UTP biosynthetic process"/>
    <property type="evidence" value="ECO:0007669"/>
    <property type="project" value="InterPro"/>
</dbReference>